<sequence length="126" mass="12197">MDSAATTEGGGAGEEATTTATCACCGIGEECTVRYLARVAAQFAGAWVCGLCAEAIKDEAARRGVGIEAATRAHAEFVGSAAGAGSAGPAVQVAQALLQLFKKVMAAAPGAAVLTPATPAAGDLGI</sequence>
<dbReference type="PANTHER" id="PTHR33108">
    <property type="entry name" value="OS01G0745000 PROTEIN"/>
    <property type="match status" value="1"/>
</dbReference>
<dbReference type="OrthoDB" id="1531514at2759"/>
<keyword evidence="2" id="KW-1185">Reference proteome</keyword>
<dbReference type="Pfam" id="PF07911">
    <property type="entry name" value="DUF1677"/>
    <property type="match status" value="1"/>
</dbReference>
<accession>A0A1E5W3G8</accession>
<proteinExistence type="predicted"/>
<evidence type="ECO:0000313" key="1">
    <source>
        <dbReference type="EMBL" id="OEL31877.1"/>
    </source>
</evidence>
<dbReference type="InterPro" id="IPR012876">
    <property type="entry name" value="DUF1677_pln"/>
</dbReference>
<reference evidence="1 2" key="1">
    <citation type="submission" date="2016-09" db="EMBL/GenBank/DDBJ databases">
        <title>The draft genome of Dichanthelium oligosanthes: A C3 panicoid grass species.</title>
        <authorList>
            <person name="Studer A.J."/>
            <person name="Schnable J.C."/>
            <person name="Brutnell T.P."/>
        </authorList>
    </citation>
    <scope>NUCLEOTIDE SEQUENCE [LARGE SCALE GENOMIC DNA]</scope>
    <source>
        <strain evidence="2">cv. Kellogg 1175</strain>
        <tissue evidence="1">Leaf</tissue>
    </source>
</reference>
<gene>
    <name evidence="1" type="ORF">BAE44_0007103</name>
</gene>
<dbReference type="STRING" id="888268.A0A1E5W3G8"/>
<evidence type="ECO:0000313" key="2">
    <source>
        <dbReference type="Proteomes" id="UP000095767"/>
    </source>
</evidence>
<name>A0A1E5W3G8_9POAL</name>
<dbReference type="AlphaFoldDB" id="A0A1E5W3G8"/>
<protein>
    <recommendedName>
        <fullName evidence="3">DUF1677 domain-containing protein</fullName>
    </recommendedName>
</protein>
<dbReference type="PANTHER" id="PTHR33108:SF42">
    <property type="entry name" value="(WILD MALAYSIAN BANANA) HYPOTHETICAL PROTEIN"/>
    <property type="match status" value="1"/>
</dbReference>
<organism evidence="1 2">
    <name type="scientific">Dichanthelium oligosanthes</name>
    <dbReference type="NCBI Taxonomy" id="888268"/>
    <lineage>
        <taxon>Eukaryota</taxon>
        <taxon>Viridiplantae</taxon>
        <taxon>Streptophyta</taxon>
        <taxon>Embryophyta</taxon>
        <taxon>Tracheophyta</taxon>
        <taxon>Spermatophyta</taxon>
        <taxon>Magnoliopsida</taxon>
        <taxon>Liliopsida</taxon>
        <taxon>Poales</taxon>
        <taxon>Poaceae</taxon>
        <taxon>PACMAD clade</taxon>
        <taxon>Panicoideae</taxon>
        <taxon>Panicodae</taxon>
        <taxon>Paniceae</taxon>
        <taxon>Dichantheliinae</taxon>
        <taxon>Dichanthelium</taxon>
    </lineage>
</organism>
<dbReference type="Proteomes" id="UP000095767">
    <property type="component" value="Unassembled WGS sequence"/>
</dbReference>
<evidence type="ECO:0008006" key="3">
    <source>
        <dbReference type="Google" id="ProtNLM"/>
    </source>
</evidence>
<comment type="caution">
    <text evidence="1">The sequence shown here is derived from an EMBL/GenBank/DDBJ whole genome shotgun (WGS) entry which is preliminary data.</text>
</comment>
<dbReference type="EMBL" id="LWDX02022583">
    <property type="protein sequence ID" value="OEL31877.1"/>
    <property type="molecule type" value="Genomic_DNA"/>
</dbReference>